<dbReference type="Proteomes" id="UP000030760">
    <property type="component" value="Unassembled WGS sequence"/>
</dbReference>
<dbReference type="EMBL" id="KB405056">
    <property type="protein sequence ID" value="EMF57432.1"/>
    <property type="molecule type" value="Genomic_DNA"/>
</dbReference>
<name>M3DKL9_9ACTN</name>
<organism evidence="2 3">
    <name type="scientific">Streptomyces bottropensis ATCC 25435</name>
    <dbReference type="NCBI Taxonomy" id="1054862"/>
    <lineage>
        <taxon>Bacteria</taxon>
        <taxon>Bacillati</taxon>
        <taxon>Actinomycetota</taxon>
        <taxon>Actinomycetes</taxon>
        <taxon>Kitasatosporales</taxon>
        <taxon>Streptomycetaceae</taxon>
        <taxon>Streptomyces</taxon>
    </lineage>
</organism>
<dbReference type="AlphaFoldDB" id="M3DKL9"/>
<protein>
    <submittedName>
        <fullName evidence="2">Uncharacterized protein</fullName>
    </submittedName>
</protein>
<sequence length="137" mass="14907">MPRTRCRGARRRCQASTSRGQEVNAAGAQRADAEGTFTARSTFDRRLSGVVVTGHAGHRLVRDRTMAARARRVLKAEVKEMEKTKEIRGRGPTRALLAEHLRAARAPCPEPAGHPGPLHPADLLCHRQGASMRSPSG</sequence>
<evidence type="ECO:0000313" key="3">
    <source>
        <dbReference type="Proteomes" id="UP000030760"/>
    </source>
</evidence>
<feature type="compositionally biased region" description="Pro residues" evidence="1">
    <location>
        <begin position="108"/>
        <end position="118"/>
    </location>
</feature>
<evidence type="ECO:0000256" key="1">
    <source>
        <dbReference type="SAM" id="MobiDB-lite"/>
    </source>
</evidence>
<evidence type="ECO:0000313" key="2">
    <source>
        <dbReference type="EMBL" id="EMF57432.1"/>
    </source>
</evidence>
<gene>
    <name evidence="2" type="ORF">SBD_0104</name>
</gene>
<proteinExistence type="predicted"/>
<feature type="region of interest" description="Disordered" evidence="1">
    <location>
        <begin position="106"/>
        <end position="137"/>
    </location>
</feature>
<feature type="region of interest" description="Disordered" evidence="1">
    <location>
        <begin position="1"/>
        <end position="33"/>
    </location>
</feature>
<reference evidence="3" key="1">
    <citation type="journal article" date="2013" name="Genome Announc.">
        <title>Draft Genome Sequence of Streptomyces bottropensis ATCC 25435, a Bottromycin-Producing Actinomycete.</title>
        <authorList>
            <person name="Zhang H."/>
            <person name="Zhou W."/>
            <person name="Zhuang Y."/>
            <person name="Liang X."/>
            <person name="Liu T."/>
        </authorList>
    </citation>
    <scope>NUCLEOTIDE SEQUENCE [LARGE SCALE GENOMIC DNA]</scope>
    <source>
        <strain evidence="3">ATCC 25435</strain>
    </source>
</reference>
<feature type="compositionally biased region" description="Basic residues" evidence="1">
    <location>
        <begin position="1"/>
        <end position="13"/>
    </location>
</feature>
<accession>M3DKL9</accession>